<sequence length="135" mass="14781">MRSVCTQLKSDPWTPFGPGTVMFSLFHYCVARSLLVSACRAVERHSGTPPLNCGPSTSPRFLRLRVSQVFPRVLQDHYSASLPSTILALFRVWAKVVLDTITTSYLPLALLSAHFPASVLLSSRSSAHGNMTHPG</sequence>
<reference evidence="1" key="1">
    <citation type="submission" date="2020-01" db="EMBL/GenBank/DDBJ databases">
        <authorList>
            <consortium name="DOE Joint Genome Institute"/>
            <person name="Haridas S."/>
            <person name="Albert R."/>
            <person name="Binder M."/>
            <person name="Bloem J."/>
            <person name="Labutti K."/>
            <person name="Salamov A."/>
            <person name="Andreopoulos B."/>
            <person name="Baker S.E."/>
            <person name="Barry K."/>
            <person name="Bills G."/>
            <person name="Bluhm B.H."/>
            <person name="Cannon C."/>
            <person name="Castanera R."/>
            <person name="Culley D.E."/>
            <person name="Daum C."/>
            <person name="Ezra D."/>
            <person name="Gonzalez J.B."/>
            <person name="Henrissat B."/>
            <person name="Kuo A."/>
            <person name="Liang C."/>
            <person name="Lipzen A."/>
            <person name="Lutzoni F."/>
            <person name="Magnuson J."/>
            <person name="Mondo S."/>
            <person name="Nolan M."/>
            <person name="Ohm R."/>
            <person name="Pangilinan J."/>
            <person name="Park H.-J."/>
            <person name="Ramirez L."/>
            <person name="Alfaro M."/>
            <person name="Sun H."/>
            <person name="Tritt A."/>
            <person name="Yoshinaga Y."/>
            <person name="Zwiers L.-H."/>
            <person name="Turgeon B.G."/>
            <person name="Goodwin S.B."/>
            <person name="Spatafora J.W."/>
            <person name="Crous P.W."/>
            <person name="Grigoriev I.V."/>
        </authorList>
    </citation>
    <scope>NUCLEOTIDE SEQUENCE</scope>
    <source>
        <strain evidence="1">P77</strain>
    </source>
</reference>
<dbReference type="EMBL" id="ML975250">
    <property type="protein sequence ID" value="KAF1838652.1"/>
    <property type="molecule type" value="Genomic_DNA"/>
</dbReference>
<name>A0A6A5KRC7_9PLEO</name>
<organism evidence="1 2">
    <name type="scientific">Decorospora gaudefroyi</name>
    <dbReference type="NCBI Taxonomy" id="184978"/>
    <lineage>
        <taxon>Eukaryota</taxon>
        <taxon>Fungi</taxon>
        <taxon>Dikarya</taxon>
        <taxon>Ascomycota</taxon>
        <taxon>Pezizomycotina</taxon>
        <taxon>Dothideomycetes</taxon>
        <taxon>Pleosporomycetidae</taxon>
        <taxon>Pleosporales</taxon>
        <taxon>Pleosporineae</taxon>
        <taxon>Pleosporaceae</taxon>
        <taxon>Decorospora</taxon>
    </lineage>
</organism>
<keyword evidence="2" id="KW-1185">Reference proteome</keyword>
<dbReference type="Proteomes" id="UP000800040">
    <property type="component" value="Unassembled WGS sequence"/>
</dbReference>
<accession>A0A6A5KRC7</accession>
<evidence type="ECO:0000313" key="2">
    <source>
        <dbReference type="Proteomes" id="UP000800040"/>
    </source>
</evidence>
<dbReference type="AlphaFoldDB" id="A0A6A5KRC7"/>
<gene>
    <name evidence="1" type="ORF">BDW02DRAFT_365392</name>
</gene>
<evidence type="ECO:0000313" key="1">
    <source>
        <dbReference type="EMBL" id="KAF1838652.1"/>
    </source>
</evidence>
<protein>
    <submittedName>
        <fullName evidence="1">Uncharacterized protein</fullName>
    </submittedName>
</protein>
<proteinExistence type="predicted"/>